<dbReference type="EMBL" id="NFLB01000014">
    <property type="protein sequence ID" value="OUQ04131.1"/>
    <property type="molecule type" value="Genomic_DNA"/>
</dbReference>
<evidence type="ECO:0000313" key="1">
    <source>
        <dbReference type="EMBL" id="OUQ04131.1"/>
    </source>
</evidence>
<dbReference type="Proteomes" id="UP000196258">
    <property type="component" value="Unassembled WGS sequence"/>
</dbReference>
<evidence type="ECO:0000313" key="2">
    <source>
        <dbReference type="Proteomes" id="UP000196258"/>
    </source>
</evidence>
<proteinExistence type="predicted"/>
<dbReference type="AlphaFoldDB" id="A0A1Y4QGH9"/>
<accession>A0A1Y4QGH9</accession>
<name>A0A1Y4QGH9_9FIRM</name>
<comment type="caution">
    <text evidence="1">The sequence shown here is derived from an EMBL/GenBank/DDBJ whole genome shotgun (WGS) entry which is preliminary data.</text>
</comment>
<dbReference type="RefSeq" id="WP_087257768.1">
    <property type="nucleotide sequence ID" value="NZ_NFLB01000014.1"/>
</dbReference>
<sequence length="111" mass="12085">MSSIKIGNISNSNFAIGDNNEVKGNIIQGHEVINQADILAIQEELECAVKQLKEGTQIYNALNEVIDATKTNNSSSVISKIKKHKHSFTSSLAVNLISSGVYDLIKMILNI</sequence>
<organism evidence="1 2">
    <name type="scientific">Thomasclavelia spiroformis</name>
    <dbReference type="NCBI Taxonomy" id="29348"/>
    <lineage>
        <taxon>Bacteria</taxon>
        <taxon>Bacillati</taxon>
        <taxon>Bacillota</taxon>
        <taxon>Erysipelotrichia</taxon>
        <taxon>Erysipelotrichales</taxon>
        <taxon>Coprobacillaceae</taxon>
        <taxon>Thomasclavelia</taxon>
    </lineage>
</organism>
<protein>
    <submittedName>
        <fullName evidence="1">Uncharacterized protein</fullName>
    </submittedName>
</protein>
<gene>
    <name evidence="1" type="ORF">B5E91_11475</name>
</gene>
<reference evidence="2" key="1">
    <citation type="submission" date="2017-04" db="EMBL/GenBank/DDBJ databases">
        <title>Function of individual gut microbiota members based on whole genome sequencing of pure cultures obtained from chicken caecum.</title>
        <authorList>
            <person name="Medvecky M."/>
            <person name="Cejkova D."/>
            <person name="Polansky O."/>
            <person name="Karasova D."/>
            <person name="Kubasova T."/>
            <person name="Cizek A."/>
            <person name="Rychlik I."/>
        </authorList>
    </citation>
    <scope>NUCLEOTIDE SEQUENCE [LARGE SCALE GENOMIC DNA]</scope>
    <source>
        <strain evidence="2">An149</strain>
    </source>
</reference>